<dbReference type="Gene3D" id="2.60.120.260">
    <property type="entry name" value="Galactose-binding domain-like"/>
    <property type="match status" value="1"/>
</dbReference>
<dbReference type="PROSITE" id="PS51175">
    <property type="entry name" value="CBM6"/>
    <property type="match status" value="1"/>
</dbReference>
<dbReference type="InterPro" id="IPR013785">
    <property type="entry name" value="Aldolase_TIM"/>
</dbReference>
<feature type="chain" id="PRO_5026956078" evidence="3">
    <location>
        <begin position="20"/>
        <end position="799"/>
    </location>
</feature>
<protein>
    <submittedName>
        <fullName evidence="5">Carbohydrate-binding protein</fullName>
    </submittedName>
</protein>
<dbReference type="SUPFAM" id="SSF49785">
    <property type="entry name" value="Galactose-binding domain-like"/>
    <property type="match status" value="1"/>
</dbReference>
<dbReference type="InterPro" id="IPR013780">
    <property type="entry name" value="Glyco_hydro_b"/>
</dbReference>
<dbReference type="Pfam" id="PF17801">
    <property type="entry name" value="Melibiase_C"/>
    <property type="match status" value="1"/>
</dbReference>
<dbReference type="SUPFAM" id="SSF51011">
    <property type="entry name" value="Glycosyl hydrolase domain"/>
    <property type="match status" value="1"/>
</dbReference>
<dbReference type="InterPro" id="IPR008979">
    <property type="entry name" value="Galactose-bd-like_sf"/>
</dbReference>
<evidence type="ECO:0000313" key="6">
    <source>
        <dbReference type="Proteomes" id="UP000468388"/>
    </source>
</evidence>
<accession>A0A6N8JJ65</accession>
<feature type="signal peptide" evidence="3">
    <location>
        <begin position="1"/>
        <end position="19"/>
    </location>
</feature>
<proteinExistence type="predicted"/>
<gene>
    <name evidence="5" type="ORF">GO495_30785</name>
</gene>
<feature type="domain" description="CBM6" evidence="4">
    <location>
        <begin position="20"/>
        <end position="142"/>
    </location>
</feature>
<dbReference type="GO" id="GO:0030246">
    <property type="term" value="F:carbohydrate binding"/>
    <property type="evidence" value="ECO:0007669"/>
    <property type="project" value="InterPro"/>
</dbReference>
<keyword evidence="1" id="KW-0378">Hydrolase</keyword>
<dbReference type="SUPFAM" id="SSF51445">
    <property type="entry name" value="(Trans)glycosidases"/>
    <property type="match status" value="1"/>
</dbReference>
<dbReference type="InterPro" id="IPR041233">
    <property type="entry name" value="Melibiase_C"/>
</dbReference>
<evidence type="ECO:0000256" key="1">
    <source>
        <dbReference type="ARBA" id="ARBA00022801"/>
    </source>
</evidence>
<evidence type="ECO:0000256" key="3">
    <source>
        <dbReference type="SAM" id="SignalP"/>
    </source>
</evidence>
<reference evidence="5 6" key="1">
    <citation type="submission" date="2019-12" db="EMBL/GenBank/DDBJ databases">
        <title>The draft genomic sequence of strain Chitinophaga oryziterrae JCM 16595.</title>
        <authorList>
            <person name="Zhang X."/>
        </authorList>
    </citation>
    <scope>NUCLEOTIDE SEQUENCE [LARGE SCALE GENOMIC DNA]</scope>
    <source>
        <strain evidence="5 6">JCM 16595</strain>
    </source>
</reference>
<evidence type="ECO:0000259" key="4">
    <source>
        <dbReference type="PROSITE" id="PS51175"/>
    </source>
</evidence>
<name>A0A6N8JJ65_9BACT</name>
<dbReference type="RefSeq" id="WP_157303801.1">
    <property type="nucleotide sequence ID" value="NZ_BAAAZB010000018.1"/>
</dbReference>
<dbReference type="GO" id="GO:0016798">
    <property type="term" value="F:hydrolase activity, acting on glycosyl bonds"/>
    <property type="evidence" value="ECO:0007669"/>
    <property type="project" value="UniProtKB-KW"/>
</dbReference>
<dbReference type="InterPro" id="IPR005084">
    <property type="entry name" value="CBM6"/>
</dbReference>
<organism evidence="5 6">
    <name type="scientific">Chitinophaga oryziterrae</name>
    <dbReference type="NCBI Taxonomy" id="1031224"/>
    <lineage>
        <taxon>Bacteria</taxon>
        <taxon>Pseudomonadati</taxon>
        <taxon>Bacteroidota</taxon>
        <taxon>Chitinophagia</taxon>
        <taxon>Chitinophagales</taxon>
        <taxon>Chitinophagaceae</taxon>
        <taxon>Chitinophaga</taxon>
    </lineage>
</organism>
<dbReference type="CDD" id="cd04081">
    <property type="entry name" value="CBM35_galactosidase-like"/>
    <property type="match status" value="1"/>
</dbReference>
<dbReference type="OrthoDB" id="1031955at2"/>
<dbReference type="InterPro" id="IPR017853">
    <property type="entry name" value="GH"/>
</dbReference>
<keyword evidence="3" id="KW-0732">Signal</keyword>
<keyword evidence="6" id="KW-1185">Reference proteome</keyword>
<dbReference type="AlphaFoldDB" id="A0A6N8JJ65"/>
<comment type="caution">
    <text evidence="5">The sequence shown here is derived from an EMBL/GenBank/DDBJ whole genome shotgun (WGS) entry which is preliminary data.</text>
</comment>
<keyword evidence="2" id="KW-0326">Glycosidase</keyword>
<dbReference type="EMBL" id="WRXO01000015">
    <property type="protein sequence ID" value="MVT45014.1"/>
    <property type="molecule type" value="Genomic_DNA"/>
</dbReference>
<dbReference type="Pfam" id="PF16990">
    <property type="entry name" value="CBM_35"/>
    <property type="match status" value="1"/>
</dbReference>
<evidence type="ECO:0000313" key="5">
    <source>
        <dbReference type="EMBL" id="MVT45014.1"/>
    </source>
</evidence>
<dbReference type="Gene3D" id="2.60.40.1180">
    <property type="entry name" value="Golgi alpha-mannosidase II"/>
    <property type="match status" value="1"/>
</dbReference>
<sequence>MKNTLFTFLCLLLVSTAFPQTYEAESGTLSGGANIQSCSSCSGSNQVGYLGGPTNGMVSIPVSVNVAGNYTLTIYYCTADPRTIFVTPNNGVYTGINCAASGGWTTVDSTTTDLALNAGNNIIRLDNGQGGYGPNIDKIKLQQSVTISFGSGNSIFYNLSTGTYNVSFGNKQLIKDAYAVCNSDAAYSSYTGYTSRSYSSASITDAFGNGTKHIITMNGSGLLQMQQVFYTYSGKDYFFTEVLLNGNGSNCYRMSPLTTAKVTLPAGGDMRALNVPFDNDAWVRYNALSMASANFTGAEVTGIYDNTSRNGLIVGSVEHTTWKTGVTVTGNGASSLSNLTVFGGFTSATVTRDGRGHGWVNVGGTSCKSPKIFVDYESDWRTAFETYGSATALAEPRYVSSWTHGTPFGWNSWGAVQSNLTLAKATSVVDFFANNCTTFRNSDNTLYIDLDSYWDNLASGGWTGDFSQLTTFVNYCKSKGFKAGIYWAPFVDWGKNAGGTVEGTSYQYQSCWTKVNGSPVDLDGARAMDPTHPATKGRIAYLIGKFKACGFEMIKLDFLAHASLEADSYYDNTIHTGMEAFRKGMEYVSDQLAGTMLTYAAISPNLATARYVNMRRIACDAYKDISETGYTLNSTTYGWWQKNIYNYIDADHLVFSTEPLAENRARMTSGIVTGTLITGDDYSTTGAWTTTAQSLLQNQDLLNISRNGNGKAFQPVEGNTGDQPNELFTTTIGNYQYLAIINFGSAAKTYTINLARIGLNPTATYSAVKELFTGVTSTASGSLNVTVPASDTKIYRITF</sequence>
<dbReference type="Proteomes" id="UP000468388">
    <property type="component" value="Unassembled WGS sequence"/>
</dbReference>
<dbReference type="Gene3D" id="3.20.20.70">
    <property type="entry name" value="Aldolase class I"/>
    <property type="match status" value="1"/>
</dbReference>
<evidence type="ECO:0000256" key="2">
    <source>
        <dbReference type="ARBA" id="ARBA00023295"/>
    </source>
</evidence>